<feature type="compositionally biased region" description="Acidic residues" evidence="1">
    <location>
        <begin position="239"/>
        <end position="249"/>
    </location>
</feature>
<keyword evidence="3" id="KW-1185">Reference proteome</keyword>
<feature type="region of interest" description="Disordered" evidence="1">
    <location>
        <begin position="93"/>
        <end position="267"/>
    </location>
</feature>
<proteinExistence type="predicted"/>
<feature type="compositionally biased region" description="Low complexity" evidence="1">
    <location>
        <begin position="146"/>
        <end position="161"/>
    </location>
</feature>
<protein>
    <submittedName>
        <fullName evidence="2">Uncharacterized protein</fullName>
    </submittedName>
</protein>
<comment type="caution">
    <text evidence="2">The sequence shown here is derived from an EMBL/GenBank/DDBJ whole genome shotgun (WGS) entry which is preliminary data.</text>
</comment>
<dbReference type="AlphaFoldDB" id="A0A4Y7TW15"/>
<gene>
    <name evidence="2" type="ORF">FA13DRAFT_1785670</name>
</gene>
<dbReference type="EMBL" id="QPFP01000003">
    <property type="protein sequence ID" value="TEB37759.1"/>
    <property type="molecule type" value="Genomic_DNA"/>
</dbReference>
<accession>A0A4Y7TW15</accession>
<sequence length="279" mass="30722">MEAALRWRVGRRQTTNITKIPKPKGQVGRDWNLQDQMGLSANQCKYCLVRALPASCQEGVAPGAGHGPVYVIIQTQLRSMLDYDQHCAKELTKKEAKSKKKTAHCHDDIESNSKSSTTEGSDSDTDSSDSESSSSQKKQSNRAPPAQKSMSAKKTSTKKTALNPKDKSTPPSRAGQKTWKRLFKEAEITPEGSNSPDSTLTHEPPQGVDDLFASDLEEEPRPAPNPAKKRATRKRAPPDSDEADDESDDDRLSSSSFLIPPTPAEEPRMMTVMITRFII</sequence>
<reference evidence="2 3" key="1">
    <citation type="journal article" date="2019" name="Nat. Ecol. Evol.">
        <title>Megaphylogeny resolves global patterns of mushroom evolution.</title>
        <authorList>
            <person name="Varga T."/>
            <person name="Krizsan K."/>
            <person name="Foldi C."/>
            <person name="Dima B."/>
            <person name="Sanchez-Garcia M."/>
            <person name="Sanchez-Ramirez S."/>
            <person name="Szollosi G.J."/>
            <person name="Szarkandi J.G."/>
            <person name="Papp V."/>
            <person name="Albert L."/>
            <person name="Andreopoulos W."/>
            <person name="Angelini C."/>
            <person name="Antonin V."/>
            <person name="Barry K.W."/>
            <person name="Bougher N.L."/>
            <person name="Buchanan P."/>
            <person name="Buyck B."/>
            <person name="Bense V."/>
            <person name="Catcheside P."/>
            <person name="Chovatia M."/>
            <person name="Cooper J."/>
            <person name="Damon W."/>
            <person name="Desjardin D."/>
            <person name="Finy P."/>
            <person name="Geml J."/>
            <person name="Haridas S."/>
            <person name="Hughes K."/>
            <person name="Justo A."/>
            <person name="Karasinski D."/>
            <person name="Kautmanova I."/>
            <person name="Kiss B."/>
            <person name="Kocsube S."/>
            <person name="Kotiranta H."/>
            <person name="LaButti K.M."/>
            <person name="Lechner B.E."/>
            <person name="Liimatainen K."/>
            <person name="Lipzen A."/>
            <person name="Lukacs Z."/>
            <person name="Mihaltcheva S."/>
            <person name="Morgado L.N."/>
            <person name="Niskanen T."/>
            <person name="Noordeloos M.E."/>
            <person name="Ohm R.A."/>
            <person name="Ortiz-Santana B."/>
            <person name="Ovrebo C."/>
            <person name="Racz N."/>
            <person name="Riley R."/>
            <person name="Savchenko A."/>
            <person name="Shiryaev A."/>
            <person name="Soop K."/>
            <person name="Spirin V."/>
            <person name="Szebenyi C."/>
            <person name="Tomsovsky M."/>
            <person name="Tulloss R.E."/>
            <person name="Uehling J."/>
            <person name="Grigoriev I.V."/>
            <person name="Vagvolgyi C."/>
            <person name="Papp T."/>
            <person name="Martin F.M."/>
            <person name="Miettinen O."/>
            <person name="Hibbett D.S."/>
            <person name="Nagy L.G."/>
        </authorList>
    </citation>
    <scope>NUCLEOTIDE SEQUENCE [LARGE SCALE GENOMIC DNA]</scope>
    <source>
        <strain evidence="2 3">FP101781</strain>
    </source>
</reference>
<dbReference type="Proteomes" id="UP000298030">
    <property type="component" value="Unassembled WGS sequence"/>
</dbReference>
<evidence type="ECO:0000256" key="1">
    <source>
        <dbReference type="SAM" id="MobiDB-lite"/>
    </source>
</evidence>
<feature type="compositionally biased region" description="Polar residues" evidence="1">
    <location>
        <begin position="191"/>
        <end position="201"/>
    </location>
</feature>
<evidence type="ECO:0000313" key="3">
    <source>
        <dbReference type="Proteomes" id="UP000298030"/>
    </source>
</evidence>
<name>A0A4Y7TW15_COPMI</name>
<evidence type="ECO:0000313" key="2">
    <source>
        <dbReference type="EMBL" id="TEB37759.1"/>
    </source>
</evidence>
<organism evidence="2 3">
    <name type="scientific">Coprinellus micaceus</name>
    <name type="common">Glistening ink-cap mushroom</name>
    <name type="synonym">Coprinus micaceus</name>
    <dbReference type="NCBI Taxonomy" id="71717"/>
    <lineage>
        <taxon>Eukaryota</taxon>
        <taxon>Fungi</taxon>
        <taxon>Dikarya</taxon>
        <taxon>Basidiomycota</taxon>
        <taxon>Agaricomycotina</taxon>
        <taxon>Agaricomycetes</taxon>
        <taxon>Agaricomycetidae</taxon>
        <taxon>Agaricales</taxon>
        <taxon>Agaricineae</taxon>
        <taxon>Psathyrellaceae</taxon>
        <taxon>Coprinellus</taxon>
    </lineage>
</organism>